<dbReference type="InterPro" id="IPR019734">
    <property type="entry name" value="TPR_rpt"/>
</dbReference>
<feature type="repeat" description="TPR" evidence="1">
    <location>
        <begin position="463"/>
        <end position="496"/>
    </location>
</feature>
<keyword evidence="2" id="KW-0175">Coiled coil</keyword>
<dbReference type="InterPro" id="IPR024983">
    <property type="entry name" value="CHAT_dom"/>
</dbReference>
<keyword evidence="1" id="KW-0802">TPR repeat</keyword>
<dbReference type="Pfam" id="PF13424">
    <property type="entry name" value="TPR_12"/>
    <property type="match status" value="6"/>
</dbReference>
<dbReference type="EMBL" id="NXIB02000002">
    <property type="protein sequence ID" value="PHX57304.1"/>
    <property type="molecule type" value="Genomic_DNA"/>
</dbReference>
<reference evidence="4" key="1">
    <citation type="submission" date="2017-10" db="EMBL/GenBank/DDBJ databases">
        <title>Draft genome sequence of the planktic cyanobacteria Tychonema bourrellyi isolated from alpine lentic freshwater.</title>
        <authorList>
            <person name="Tett A."/>
            <person name="Armanini F."/>
            <person name="Asnicar F."/>
            <person name="Boscaini A."/>
            <person name="Pasolli E."/>
            <person name="Zolfo M."/>
            <person name="Donati C."/>
            <person name="Salmaso N."/>
            <person name="Segata N."/>
        </authorList>
    </citation>
    <scope>NUCLEOTIDE SEQUENCE</scope>
    <source>
        <strain evidence="4">FEM_GT703</strain>
    </source>
</reference>
<dbReference type="PANTHER" id="PTHR10098:SF108">
    <property type="entry name" value="TETRATRICOPEPTIDE REPEAT PROTEIN 28"/>
    <property type="match status" value="1"/>
</dbReference>
<protein>
    <recommendedName>
        <fullName evidence="3">CHAT domain-containing protein</fullName>
    </recommendedName>
</protein>
<dbReference type="AlphaFoldDB" id="A0A2G4F688"/>
<dbReference type="OrthoDB" id="434769at2"/>
<feature type="repeat" description="TPR" evidence="1">
    <location>
        <begin position="223"/>
        <end position="256"/>
    </location>
</feature>
<comment type="caution">
    <text evidence="4">The sequence shown here is derived from an EMBL/GenBank/DDBJ whole genome shotgun (WGS) entry which is preliminary data.</text>
</comment>
<feature type="repeat" description="TPR" evidence="1">
    <location>
        <begin position="303"/>
        <end position="336"/>
    </location>
</feature>
<feature type="repeat" description="TPR" evidence="1">
    <location>
        <begin position="503"/>
        <end position="536"/>
    </location>
</feature>
<dbReference type="SUPFAM" id="SSF48452">
    <property type="entry name" value="TPR-like"/>
    <property type="match status" value="3"/>
</dbReference>
<dbReference type="SMART" id="SM00028">
    <property type="entry name" value="TPR"/>
    <property type="match status" value="13"/>
</dbReference>
<feature type="coiled-coil region" evidence="2">
    <location>
        <begin position="755"/>
        <end position="782"/>
    </location>
</feature>
<feature type="domain" description="CHAT" evidence="3">
    <location>
        <begin position="869"/>
        <end position="1183"/>
    </location>
</feature>
<feature type="repeat" description="TPR" evidence="1">
    <location>
        <begin position="143"/>
        <end position="176"/>
    </location>
</feature>
<sequence>MQWSMRWDMIFLAPFRGNNMAWHWRQSRQMLRRCRIKYPVLALLTIALALLATVAPARSRIAPTRVEGGVSVAVERSQFIPEKLAQQQEATPSQSDRAAAQRAFDEALQLSQQGTTESLRQAIQKNEEALGIWRKIGDRYQESATLNNIGNTYNSLGDKQKALDYYNQALSLSRTFGEPLNEAHTLYNIGEVYGNQGERQKALDYYNQALSLYRAVKDRAEEAKTLNKVGLVYYNSGEYQKAIDYLNQGLAIYKTIENTTGIADTVGNLGSIYLELNEYQKVIGFYNQALSIYQATGNRAGEGRMLINMGVVYINLRETQKALERLTQALKIWQELKDRRGEAFALGNIGNVYKNLSEYEQALNYYNQAISIFQAIGERDQEAYSLNQIALTYQDMGEMQKSLEVYKQSLAILKSIGNRAREGVTLNNIGNTYTNIGEYQKALDAFTQALLVFRDIKNPWLEAKARSNIGGIYQILGETQNALDNYNQALSLHQTVGDQEGEAIVLNNIGVIYNISGDQQKAIEYYNQALPLHRSVGNRYQEALTLSNIGKAYDDLGEFQKALDRQNQALSIWKAIGARYGEASSLNNIGAVYRSLGEPQKALEYYNQALVLRRATSDRYGEAFTLKNIAGVEAALGNLNQALTQIEVAIAIIEKLRTNIVSSDLRTSYFASVQATYGLNIDILMALHRQNPNAGHDIAAFEVSERARARSLIELLNEARADIRQGVDPELRDLERQILQKLTAKIQYQDQLLKNQHTEKQAETIRKEISELETQLQQVKAQIRTASPQYAELTQPQRLNFKEIQQVVDADTILLSYWLGEERSYVWAVTPTSIAVRELPKRAEIETAAREFYNYLTVPKLRYTADAEEKAATLSKIILAPVAEQLQQKRLLIVGDGELQYIPFSALPVPMSPTTASPKLLIAEHEIVSLPSASTLSIIRQSTANRALAPKAVAVLADPVFDAQDKRVKASSNPQTSPLLTPNLTRVTESEGETWTRLAGTRKEAEIILSLVADSEEMQAFDFDANLDKAADSVLSNYRIVHFATHGFFNRKNRQISGIVLSLVNQQGASQNGYLLTPAIFNLNLPAELVVLSGCETGKGENVKGEGIIGLTRGFMYAGAKRVMVSLWSVSDEEETSELMSRFYQKMLKDGLPAARAFREAQLSMMQEGKEPYYWAPFILQGEWR</sequence>
<evidence type="ECO:0000256" key="2">
    <source>
        <dbReference type="SAM" id="Coils"/>
    </source>
</evidence>
<dbReference type="PROSITE" id="PS50293">
    <property type="entry name" value="TPR_REGION"/>
    <property type="match status" value="4"/>
</dbReference>
<evidence type="ECO:0000259" key="3">
    <source>
        <dbReference type="Pfam" id="PF12770"/>
    </source>
</evidence>
<evidence type="ECO:0000313" key="4">
    <source>
        <dbReference type="EMBL" id="PHX57304.1"/>
    </source>
</evidence>
<dbReference type="InterPro" id="IPR011990">
    <property type="entry name" value="TPR-like_helical_dom_sf"/>
</dbReference>
<feature type="repeat" description="TPR" evidence="1">
    <location>
        <begin position="343"/>
        <end position="376"/>
    </location>
</feature>
<dbReference type="Pfam" id="PF13176">
    <property type="entry name" value="TPR_7"/>
    <property type="match status" value="1"/>
</dbReference>
<feature type="repeat" description="TPR" evidence="1">
    <location>
        <begin position="263"/>
        <end position="296"/>
    </location>
</feature>
<evidence type="ECO:0000256" key="1">
    <source>
        <dbReference type="PROSITE-ProRule" id="PRU00339"/>
    </source>
</evidence>
<dbReference type="Proteomes" id="UP000226442">
    <property type="component" value="Unassembled WGS sequence"/>
</dbReference>
<feature type="repeat" description="TPR" evidence="1">
    <location>
        <begin position="423"/>
        <end position="456"/>
    </location>
</feature>
<gene>
    <name evidence="4" type="ORF">CP500_000525</name>
</gene>
<dbReference type="RefSeq" id="WP_096832354.1">
    <property type="nucleotide sequence ID" value="NZ_NXIB02000002.1"/>
</dbReference>
<feature type="repeat" description="TPR" evidence="1">
    <location>
        <begin position="183"/>
        <end position="216"/>
    </location>
</feature>
<accession>A0A2G4F688</accession>
<proteinExistence type="predicted"/>
<organism evidence="4 5">
    <name type="scientific">Tychonema bourrellyi FEM_GT703</name>
    <dbReference type="NCBI Taxonomy" id="2040638"/>
    <lineage>
        <taxon>Bacteria</taxon>
        <taxon>Bacillati</taxon>
        <taxon>Cyanobacteriota</taxon>
        <taxon>Cyanophyceae</taxon>
        <taxon>Oscillatoriophycideae</taxon>
        <taxon>Oscillatoriales</taxon>
        <taxon>Microcoleaceae</taxon>
        <taxon>Tychonema</taxon>
    </lineage>
</organism>
<dbReference type="PANTHER" id="PTHR10098">
    <property type="entry name" value="RAPSYN-RELATED"/>
    <property type="match status" value="1"/>
</dbReference>
<feature type="repeat" description="TPR" evidence="1">
    <location>
        <begin position="583"/>
        <end position="616"/>
    </location>
</feature>
<evidence type="ECO:0000313" key="5">
    <source>
        <dbReference type="Proteomes" id="UP000226442"/>
    </source>
</evidence>
<dbReference type="Pfam" id="PF12770">
    <property type="entry name" value="CHAT"/>
    <property type="match status" value="1"/>
</dbReference>
<dbReference type="Gene3D" id="1.25.40.10">
    <property type="entry name" value="Tetratricopeptide repeat domain"/>
    <property type="match status" value="4"/>
</dbReference>
<keyword evidence="5" id="KW-1185">Reference proteome</keyword>
<dbReference type="PROSITE" id="PS50005">
    <property type="entry name" value="TPR"/>
    <property type="match status" value="10"/>
</dbReference>
<name>A0A2G4F688_9CYAN</name>